<evidence type="ECO:0000256" key="2">
    <source>
        <dbReference type="SAM" id="Phobius"/>
    </source>
</evidence>
<dbReference type="STRING" id="735517.SAMN05444272_0742"/>
<evidence type="ECO:0000256" key="1">
    <source>
        <dbReference type="SAM" id="MobiDB-lite"/>
    </source>
</evidence>
<dbReference type="EMBL" id="FRBW01000001">
    <property type="protein sequence ID" value="SHL50570.1"/>
    <property type="molecule type" value="Genomic_DNA"/>
</dbReference>
<accession>A0A1M7B6G0</accession>
<dbReference type="Proteomes" id="UP000186002">
    <property type="component" value="Unassembled WGS sequence"/>
</dbReference>
<evidence type="ECO:0000313" key="3">
    <source>
        <dbReference type="EMBL" id="SHL50570.1"/>
    </source>
</evidence>
<keyword evidence="4" id="KW-1185">Reference proteome</keyword>
<feature type="transmembrane region" description="Helical" evidence="2">
    <location>
        <begin position="79"/>
        <end position="97"/>
    </location>
</feature>
<gene>
    <name evidence="3" type="ORF">SAMN05444272_0742</name>
</gene>
<keyword evidence="2" id="KW-0812">Transmembrane</keyword>
<keyword evidence="2" id="KW-0472">Membrane</keyword>
<feature type="region of interest" description="Disordered" evidence="1">
    <location>
        <begin position="1"/>
        <end position="20"/>
    </location>
</feature>
<sequence length="231" mass="25251">MSAGLASRQQRLPDQRAKTQAPVSKVFDIGACPWNKEDSSETCFTRLSMTSGAPDPFAEDEPQGPVPFAIGFRKSSGEAIVFGGALLGAGLLLPALLTGHQLLALSALVPLLTAFWHYPMIDRSHPQLGANGDGLFVERLGFLDWGAVTSLELRRTAVRNIELVTLVIGLTRPVEEAVSKPQAVAPWKRLMLRNWTREAKEDGNSLLLVRLDTLTGNPEDVLNRIRSYRPV</sequence>
<keyword evidence="2" id="KW-1133">Transmembrane helix</keyword>
<proteinExistence type="predicted"/>
<reference evidence="3 4" key="1">
    <citation type="submission" date="2016-11" db="EMBL/GenBank/DDBJ databases">
        <authorList>
            <person name="Jaros S."/>
            <person name="Januszkiewicz K."/>
            <person name="Wedrychowicz H."/>
        </authorList>
    </citation>
    <scope>NUCLEOTIDE SEQUENCE [LARGE SCALE GENOMIC DNA]</scope>
    <source>
        <strain evidence="3 4">DSM 22153</strain>
    </source>
</reference>
<protein>
    <submittedName>
        <fullName evidence="3">Uncharacterized protein</fullName>
    </submittedName>
</protein>
<evidence type="ECO:0000313" key="4">
    <source>
        <dbReference type="Proteomes" id="UP000186002"/>
    </source>
</evidence>
<organism evidence="3 4">
    <name type="scientific">Roseibium suaedae</name>
    <dbReference type="NCBI Taxonomy" id="735517"/>
    <lineage>
        <taxon>Bacteria</taxon>
        <taxon>Pseudomonadati</taxon>
        <taxon>Pseudomonadota</taxon>
        <taxon>Alphaproteobacteria</taxon>
        <taxon>Hyphomicrobiales</taxon>
        <taxon>Stappiaceae</taxon>
        <taxon>Roseibium</taxon>
    </lineage>
</organism>
<name>A0A1M7B6G0_9HYPH</name>
<dbReference type="AlphaFoldDB" id="A0A1M7B6G0"/>